<gene>
    <name evidence="3 4" type="primary">smpB</name>
    <name evidence="4" type="ORF">HY912_17075</name>
</gene>
<comment type="subcellular location">
    <subcellularLocation>
        <location evidence="3">Cytoplasm</location>
    </subcellularLocation>
    <text evidence="3">The tmRNA-SmpB complex associates with stalled 70S ribosomes.</text>
</comment>
<dbReference type="GO" id="GO:0005829">
    <property type="term" value="C:cytosol"/>
    <property type="evidence" value="ECO:0007669"/>
    <property type="project" value="TreeGrafter"/>
</dbReference>
<proteinExistence type="inferred from homology"/>
<protein>
    <recommendedName>
        <fullName evidence="3">SsrA-binding protein</fullName>
    </recommendedName>
    <alternativeName>
        <fullName evidence="3">Small protein B</fullName>
    </alternativeName>
</protein>
<dbReference type="CDD" id="cd09294">
    <property type="entry name" value="SmpB"/>
    <property type="match status" value="1"/>
</dbReference>
<dbReference type="InterPro" id="IPR000037">
    <property type="entry name" value="SsrA-bd_prot"/>
</dbReference>
<keyword evidence="1 3" id="KW-0963">Cytoplasm</keyword>
<reference evidence="4" key="1">
    <citation type="submission" date="2020-07" db="EMBL/GenBank/DDBJ databases">
        <title>Huge and variable diversity of episymbiotic CPR bacteria and DPANN archaea in groundwater ecosystems.</title>
        <authorList>
            <person name="He C.Y."/>
            <person name="Keren R."/>
            <person name="Whittaker M."/>
            <person name="Farag I.F."/>
            <person name="Doudna J."/>
            <person name="Cate J.H.D."/>
            <person name="Banfield J.F."/>
        </authorList>
    </citation>
    <scope>NUCLEOTIDE SEQUENCE</scope>
    <source>
        <strain evidence="4">NC_groundwater_1664_Pr3_B-0.1um_52_9</strain>
    </source>
</reference>
<dbReference type="GO" id="GO:0070929">
    <property type="term" value="P:trans-translation"/>
    <property type="evidence" value="ECO:0007669"/>
    <property type="project" value="UniProtKB-UniRule"/>
</dbReference>
<dbReference type="Proteomes" id="UP000807825">
    <property type="component" value="Unassembled WGS sequence"/>
</dbReference>
<keyword evidence="2 3" id="KW-0694">RNA-binding</keyword>
<dbReference type="SUPFAM" id="SSF74982">
    <property type="entry name" value="Small protein B (SmpB)"/>
    <property type="match status" value="1"/>
</dbReference>
<comment type="caution">
    <text evidence="4">The sequence shown here is derived from an EMBL/GenBank/DDBJ whole genome shotgun (WGS) entry which is preliminary data.</text>
</comment>
<organism evidence="4 5">
    <name type="scientific">Desulfomonile tiedjei</name>
    <dbReference type="NCBI Taxonomy" id="2358"/>
    <lineage>
        <taxon>Bacteria</taxon>
        <taxon>Pseudomonadati</taxon>
        <taxon>Thermodesulfobacteriota</taxon>
        <taxon>Desulfomonilia</taxon>
        <taxon>Desulfomonilales</taxon>
        <taxon>Desulfomonilaceae</taxon>
        <taxon>Desulfomonile</taxon>
    </lineage>
</organism>
<evidence type="ECO:0000313" key="4">
    <source>
        <dbReference type="EMBL" id="MBI5251204.1"/>
    </source>
</evidence>
<dbReference type="NCBIfam" id="NF003843">
    <property type="entry name" value="PRK05422.1"/>
    <property type="match status" value="1"/>
</dbReference>
<dbReference type="Gene3D" id="2.40.280.10">
    <property type="match status" value="1"/>
</dbReference>
<dbReference type="EMBL" id="JACRDE010000447">
    <property type="protein sequence ID" value="MBI5251204.1"/>
    <property type="molecule type" value="Genomic_DNA"/>
</dbReference>
<evidence type="ECO:0000256" key="3">
    <source>
        <dbReference type="HAMAP-Rule" id="MF_00023"/>
    </source>
</evidence>
<dbReference type="GO" id="GO:0070930">
    <property type="term" value="P:trans-translation-dependent protein tagging"/>
    <property type="evidence" value="ECO:0007669"/>
    <property type="project" value="TreeGrafter"/>
</dbReference>
<dbReference type="NCBIfam" id="TIGR00086">
    <property type="entry name" value="smpB"/>
    <property type="match status" value="1"/>
</dbReference>
<dbReference type="InterPro" id="IPR023620">
    <property type="entry name" value="SmpB"/>
</dbReference>
<comment type="similarity">
    <text evidence="3">Belongs to the SmpB family.</text>
</comment>
<dbReference type="PANTHER" id="PTHR30308:SF2">
    <property type="entry name" value="SSRA-BINDING PROTEIN"/>
    <property type="match status" value="1"/>
</dbReference>
<evidence type="ECO:0000256" key="2">
    <source>
        <dbReference type="ARBA" id="ARBA00022884"/>
    </source>
</evidence>
<dbReference type="GO" id="GO:0003723">
    <property type="term" value="F:RNA binding"/>
    <property type="evidence" value="ECO:0007669"/>
    <property type="project" value="UniProtKB-UniRule"/>
</dbReference>
<accession>A0A9D6Z4P0</accession>
<sequence>MKQTDGIKIICKNRKAFFNFEIEDTFEVGISLLGSEVKSLRNGKANLSDSYGKFRSGELFLVDAHISSYEQANRQNHDPLRERKLLLHKRELKKLVGKVTERGYSLVPLKMYFKRGKVKIEMALARGKKTFDKREAIKKKDQRRELERMIKFRQRSS</sequence>
<name>A0A9D6Z4P0_9BACT</name>
<evidence type="ECO:0000256" key="1">
    <source>
        <dbReference type="ARBA" id="ARBA00022490"/>
    </source>
</evidence>
<dbReference type="Pfam" id="PF01668">
    <property type="entry name" value="SmpB"/>
    <property type="match status" value="1"/>
</dbReference>
<dbReference type="PANTHER" id="PTHR30308">
    <property type="entry name" value="TMRNA-BINDING COMPONENT OF TRANS-TRANSLATION TAGGING COMPLEX"/>
    <property type="match status" value="1"/>
</dbReference>
<comment type="function">
    <text evidence="3">Required for rescue of stalled ribosomes mediated by trans-translation. Binds to transfer-messenger RNA (tmRNA), required for stable association of tmRNA with ribosomes. tmRNA and SmpB together mimic tRNA shape, replacing the anticodon stem-loop with SmpB. tmRNA is encoded by the ssrA gene; the 2 termini fold to resemble tRNA(Ala) and it encodes a 'tag peptide', a short internal open reading frame. During trans-translation Ala-aminoacylated tmRNA acts like a tRNA, entering the A-site of stalled ribosomes, displacing the stalled mRNA. The ribosome then switches to translate the ORF on the tmRNA; the nascent peptide is terminated with the 'tag peptide' encoded by the tmRNA and targeted for degradation. The ribosome is freed to recommence translation, which seems to be the essential function of trans-translation.</text>
</comment>
<dbReference type="HAMAP" id="MF_00023">
    <property type="entry name" value="SmpB"/>
    <property type="match status" value="1"/>
</dbReference>
<dbReference type="AlphaFoldDB" id="A0A9D6Z4P0"/>
<evidence type="ECO:0000313" key="5">
    <source>
        <dbReference type="Proteomes" id="UP000807825"/>
    </source>
</evidence>